<evidence type="ECO:0000313" key="1">
    <source>
        <dbReference type="EMBL" id="MBW77712.1"/>
    </source>
</evidence>
<accession>A0A2M4DJI9</accession>
<reference evidence="1" key="1">
    <citation type="submission" date="2018-01" db="EMBL/GenBank/DDBJ databases">
        <title>An insight into the sialome of Amazonian anophelines.</title>
        <authorList>
            <person name="Ribeiro J.M."/>
            <person name="Scarpassa V."/>
            <person name="Calvo E."/>
        </authorList>
    </citation>
    <scope>NUCLEOTIDE SEQUENCE</scope>
</reference>
<dbReference type="AlphaFoldDB" id="A0A2M4DJI9"/>
<dbReference type="EMBL" id="GGFL01013534">
    <property type="protein sequence ID" value="MBW77712.1"/>
    <property type="molecule type" value="Transcribed_RNA"/>
</dbReference>
<sequence>MITVRHPSSRSRSSAVFACGISTISGTPVSSAASVSLTQKIVGSERSGSGRCSSAGAAFRIEMPLKARKAAIVPSSGVSSWQIRMRARCNRACRDSASDGSSRLLAPVTMTI</sequence>
<proteinExistence type="predicted"/>
<organism evidence="1">
    <name type="scientific">Anopheles darlingi</name>
    <name type="common">Mosquito</name>
    <dbReference type="NCBI Taxonomy" id="43151"/>
    <lineage>
        <taxon>Eukaryota</taxon>
        <taxon>Metazoa</taxon>
        <taxon>Ecdysozoa</taxon>
        <taxon>Arthropoda</taxon>
        <taxon>Hexapoda</taxon>
        <taxon>Insecta</taxon>
        <taxon>Pterygota</taxon>
        <taxon>Neoptera</taxon>
        <taxon>Endopterygota</taxon>
        <taxon>Diptera</taxon>
        <taxon>Nematocera</taxon>
        <taxon>Culicoidea</taxon>
        <taxon>Culicidae</taxon>
        <taxon>Anophelinae</taxon>
        <taxon>Anopheles</taxon>
    </lineage>
</organism>
<name>A0A2M4DJI9_ANODA</name>
<protein>
    <submittedName>
        <fullName evidence="1">Putative secreted protein</fullName>
    </submittedName>
</protein>